<dbReference type="Proteomes" id="UP000570678">
    <property type="component" value="Unassembled WGS sequence"/>
</dbReference>
<dbReference type="CDD" id="cd00093">
    <property type="entry name" value="HTH_XRE"/>
    <property type="match status" value="1"/>
</dbReference>
<feature type="domain" description="HTH cro/C1-type" evidence="1">
    <location>
        <begin position="17"/>
        <end position="72"/>
    </location>
</feature>
<name>A0A846YDS4_9NOCA</name>
<dbReference type="SUPFAM" id="SSF47413">
    <property type="entry name" value="lambda repressor-like DNA-binding domains"/>
    <property type="match status" value="1"/>
</dbReference>
<evidence type="ECO:0000313" key="3">
    <source>
        <dbReference type="Proteomes" id="UP000570678"/>
    </source>
</evidence>
<reference evidence="2 3" key="1">
    <citation type="submission" date="2020-04" db="EMBL/GenBank/DDBJ databases">
        <title>MicrobeNet Type strains.</title>
        <authorList>
            <person name="Nicholson A.C."/>
        </authorList>
    </citation>
    <scope>NUCLEOTIDE SEQUENCE [LARGE SCALE GENOMIC DNA]</scope>
    <source>
        <strain evidence="2 3">JCM 3332</strain>
    </source>
</reference>
<dbReference type="EMBL" id="JAAXOT010000003">
    <property type="protein sequence ID" value="NKY55884.1"/>
    <property type="molecule type" value="Genomic_DNA"/>
</dbReference>
<dbReference type="Pfam" id="PF13560">
    <property type="entry name" value="HTH_31"/>
    <property type="match status" value="1"/>
</dbReference>
<dbReference type="PROSITE" id="PS50943">
    <property type="entry name" value="HTH_CROC1"/>
    <property type="match status" value="1"/>
</dbReference>
<evidence type="ECO:0000259" key="1">
    <source>
        <dbReference type="PROSITE" id="PS50943"/>
    </source>
</evidence>
<dbReference type="InterPro" id="IPR043917">
    <property type="entry name" value="DUF5753"/>
</dbReference>
<dbReference type="Gene3D" id="1.10.260.40">
    <property type="entry name" value="lambda repressor-like DNA-binding domains"/>
    <property type="match status" value="1"/>
</dbReference>
<dbReference type="InterPro" id="IPR001387">
    <property type="entry name" value="Cro/C1-type_HTH"/>
</dbReference>
<protein>
    <submittedName>
        <fullName evidence="2">Helix-turn-helix domain-containing protein</fullName>
    </submittedName>
</protein>
<comment type="caution">
    <text evidence="2">The sequence shown here is derived from an EMBL/GenBank/DDBJ whole genome shotgun (WGS) entry which is preliminary data.</text>
</comment>
<gene>
    <name evidence="2" type="ORF">HGA15_06865</name>
</gene>
<sequence>MADIGSTLPRRQVGRYLRELRQGAGLTIAELARRIERGATTVQRLETGTAERIRLWDIDAICRVCGADDTTSNALKGLAQQGNTKSWWHQYGDLIPLDFDVYMGLEAGARKLTSFQELVHGMLQIPDYARTLTRIVHPSEPDSEIARRVELRWRRQIMLTKKNDPLPIDVILDESVLHRVIGNRRIMEAQLRHLADIGTRPNIDIRVLPFGAGVPLGDLTGPFTILDFVNPVSAGPVEPPVVYAEGFIGDMYFEEPDVVQQFREAHANLRRVALTAQDSRQLLREKAREFAR</sequence>
<dbReference type="Pfam" id="PF19054">
    <property type="entry name" value="DUF5753"/>
    <property type="match status" value="1"/>
</dbReference>
<accession>A0A846YDS4</accession>
<dbReference type="InterPro" id="IPR010982">
    <property type="entry name" value="Lambda_DNA-bd_dom_sf"/>
</dbReference>
<dbReference type="SMART" id="SM00530">
    <property type="entry name" value="HTH_XRE"/>
    <property type="match status" value="1"/>
</dbReference>
<keyword evidence="3" id="KW-1185">Reference proteome</keyword>
<organism evidence="2 3">
    <name type="scientific">Nocardia flavorosea</name>
    <dbReference type="NCBI Taxonomy" id="53429"/>
    <lineage>
        <taxon>Bacteria</taxon>
        <taxon>Bacillati</taxon>
        <taxon>Actinomycetota</taxon>
        <taxon>Actinomycetes</taxon>
        <taxon>Mycobacteriales</taxon>
        <taxon>Nocardiaceae</taxon>
        <taxon>Nocardia</taxon>
    </lineage>
</organism>
<dbReference type="AlphaFoldDB" id="A0A846YDS4"/>
<dbReference type="GO" id="GO:0003677">
    <property type="term" value="F:DNA binding"/>
    <property type="evidence" value="ECO:0007669"/>
    <property type="project" value="InterPro"/>
</dbReference>
<proteinExistence type="predicted"/>
<evidence type="ECO:0000313" key="2">
    <source>
        <dbReference type="EMBL" id="NKY55884.1"/>
    </source>
</evidence>